<dbReference type="Proteomes" id="UP000587586">
    <property type="component" value="Unassembled WGS sequence"/>
</dbReference>
<protein>
    <submittedName>
        <fullName evidence="1">Uncharacterized protein</fullName>
    </submittedName>
</protein>
<evidence type="ECO:0000313" key="1">
    <source>
        <dbReference type="EMBL" id="GFO67377.1"/>
    </source>
</evidence>
<keyword evidence="2" id="KW-1185">Reference proteome</keyword>
<dbReference type="EMBL" id="BLXZ01000002">
    <property type="protein sequence ID" value="GFO67377.1"/>
    <property type="molecule type" value="Genomic_DNA"/>
</dbReference>
<evidence type="ECO:0000313" key="2">
    <source>
        <dbReference type="Proteomes" id="UP000587586"/>
    </source>
</evidence>
<comment type="caution">
    <text evidence="1">The sequence shown here is derived from an EMBL/GenBank/DDBJ whole genome shotgun (WGS) entry which is preliminary data.</text>
</comment>
<reference evidence="2" key="1">
    <citation type="submission" date="2020-06" db="EMBL/GenBank/DDBJ databases">
        <title>Draft genomic sequecing of Geomonas sp. Red745.</title>
        <authorList>
            <person name="Itoh H."/>
            <person name="Xu Z.X."/>
            <person name="Ushijima N."/>
            <person name="Masuda Y."/>
            <person name="Shiratori Y."/>
            <person name="Senoo K."/>
        </authorList>
    </citation>
    <scope>NUCLEOTIDE SEQUENCE [LARGE SCALE GENOMIC DNA]</scope>
    <source>
        <strain evidence="2">Red745</strain>
    </source>
</reference>
<dbReference type="AlphaFoldDB" id="A0A6V8N6D2"/>
<sequence length="114" mass="12087">MELERLLKALMGPFRLLVMRIWVALPRIGSLRVPTTVTTMPGLSVAGSELSSMVTVAPVVENSTPFTVMVLLLTLVMTPLLTGSTVEAAAGGFELLLPPHPASEKVSPHAAINQ</sequence>
<organism evidence="1 2">
    <name type="scientific">Geomonas limicola</name>
    <dbReference type="NCBI Taxonomy" id="2740186"/>
    <lineage>
        <taxon>Bacteria</taxon>
        <taxon>Pseudomonadati</taxon>
        <taxon>Thermodesulfobacteriota</taxon>
        <taxon>Desulfuromonadia</taxon>
        <taxon>Geobacterales</taxon>
        <taxon>Geobacteraceae</taxon>
        <taxon>Geomonas</taxon>
    </lineage>
</organism>
<accession>A0A6V8N6D2</accession>
<name>A0A6V8N6D2_9BACT</name>
<gene>
    <name evidence="1" type="ORF">GMLC_09560</name>
</gene>
<proteinExistence type="predicted"/>